<proteinExistence type="predicted"/>
<dbReference type="OrthoDB" id="9816206at2"/>
<sequence>MNQLELIQSKIYEIRGQRVMLDFDLAEMYGTETGQLKRAVRRNIERFEGEDFMFELTKEELSRCQIGILNKGRGSNFKYMPFAFTELGVAMLSSVLNSKIAIEINRGIMRAFVAIRQRLANPPVDRLGNIEKEVKELKEYIEEVFADYNDINDDTRMQLELINQTLAELQAQKRMENKPRNPIGFIKPENK</sequence>
<dbReference type="InterPro" id="IPR018873">
    <property type="entry name" value="KilA-N_DNA-bd_domain"/>
</dbReference>
<protein>
    <submittedName>
        <fullName evidence="2">ORF6N domain-containing protein</fullName>
    </submittedName>
</protein>
<gene>
    <name evidence="2" type="ORF">E4T97_21825</name>
</gene>
<dbReference type="RefSeq" id="WP_135039478.1">
    <property type="nucleotide sequence ID" value="NZ_CABIXU010000131.1"/>
</dbReference>
<dbReference type="Proteomes" id="UP000298073">
    <property type="component" value="Unassembled WGS sequence"/>
</dbReference>
<dbReference type="Pfam" id="PF10543">
    <property type="entry name" value="ORF6N"/>
    <property type="match status" value="1"/>
</dbReference>
<evidence type="ECO:0000313" key="3">
    <source>
        <dbReference type="Proteomes" id="UP000298073"/>
    </source>
</evidence>
<comment type="caution">
    <text evidence="2">The sequence shown here is derived from an EMBL/GenBank/DDBJ whole genome shotgun (WGS) entry which is preliminary data.</text>
</comment>
<feature type="domain" description="KilA-N DNA-binding" evidence="1">
    <location>
        <begin position="9"/>
        <end position="95"/>
    </location>
</feature>
<reference evidence="2 3" key="1">
    <citation type="submission" date="2019-03" db="EMBL/GenBank/DDBJ databases">
        <title>Diversity of the mouse oral microbiome.</title>
        <authorList>
            <person name="Joseph S."/>
            <person name="Aduse-Opoku J."/>
            <person name="Curtis M."/>
            <person name="Wade W."/>
            <person name="Hashim A."/>
        </authorList>
    </citation>
    <scope>NUCLEOTIDE SEQUENCE [LARGE SCALE GENOMIC DNA]</scope>
    <source>
        <strain evidence="2 3">P2318</strain>
    </source>
</reference>
<evidence type="ECO:0000313" key="2">
    <source>
        <dbReference type="EMBL" id="TFU44543.1"/>
    </source>
</evidence>
<accession>A0A7K3MPU8</accession>
<evidence type="ECO:0000259" key="1">
    <source>
        <dbReference type="Pfam" id="PF10543"/>
    </source>
</evidence>
<dbReference type="EMBL" id="SPPV01000118">
    <property type="protein sequence ID" value="TFU44543.1"/>
    <property type="molecule type" value="Genomic_DNA"/>
</dbReference>
<dbReference type="AlphaFoldDB" id="A0A7K3MPU8"/>
<name>A0A7K3MPU8_9BACE</name>
<organism evidence="2 3">
    <name type="scientific">Bacteroides acidifaciens</name>
    <dbReference type="NCBI Taxonomy" id="85831"/>
    <lineage>
        <taxon>Bacteria</taxon>
        <taxon>Pseudomonadati</taxon>
        <taxon>Bacteroidota</taxon>
        <taxon>Bacteroidia</taxon>
        <taxon>Bacteroidales</taxon>
        <taxon>Bacteroidaceae</taxon>
        <taxon>Bacteroides</taxon>
    </lineage>
</organism>